<protein>
    <submittedName>
        <fullName evidence="3">Uncharacterized protein</fullName>
    </submittedName>
</protein>
<keyword evidence="2" id="KW-1133">Transmembrane helix</keyword>
<feature type="coiled-coil region" evidence="1">
    <location>
        <begin position="278"/>
        <end position="319"/>
    </location>
</feature>
<keyword evidence="4" id="KW-1185">Reference proteome</keyword>
<dbReference type="Proteomes" id="UP001293593">
    <property type="component" value="Unassembled WGS sequence"/>
</dbReference>
<proteinExistence type="predicted"/>
<keyword evidence="1" id="KW-0175">Coiled coil</keyword>
<feature type="coiled-coil region" evidence="1">
    <location>
        <begin position="178"/>
        <end position="219"/>
    </location>
</feature>
<evidence type="ECO:0000256" key="2">
    <source>
        <dbReference type="SAM" id="Phobius"/>
    </source>
</evidence>
<dbReference type="PANTHER" id="PTHR34462">
    <property type="entry name" value="OS05G0587400 PROTEIN"/>
    <property type="match status" value="1"/>
</dbReference>
<sequence length="328" mass="37237">MNSQGNGMSRVRKTNYSQREGTNWLLIGVGALLSTISIRLGFKWKQSLNSKRVENAAKFQKGHANSFNPRNPADCCCQCNGYILKQDSHGCFSCISGNGRPMEVNGPIKGQMLSESDRMLPLVAVTNAEFSKNNDVIWSSSHDGLLELPSRPFNHSNCSDSPCVSESGSDIYSKREVIQKLRQQLKRRDEMILEMQDQLAELQNSLDAQQQLSSHLQSKLDAVNSELFNSDREIQRLRKVIADHCVGHIYLNGNGNTKEHSNGESPEKVRDIDDEGRVEMLKKQLEELKEVIQGKEYLIQSYKEQKKELSLKIRELQQRLDFQLPNIL</sequence>
<dbReference type="PANTHER" id="PTHR34462:SF1">
    <property type="entry name" value="OS05G0587400 PROTEIN"/>
    <property type="match status" value="1"/>
</dbReference>
<evidence type="ECO:0000313" key="3">
    <source>
        <dbReference type="EMBL" id="KAK4284923.1"/>
    </source>
</evidence>
<evidence type="ECO:0000313" key="4">
    <source>
        <dbReference type="Proteomes" id="UP001293593"/>
    </source>
</evidence>
<reference evidence="3" key="1">
    <citation type="submission" date="2023-10" db="EMBL/GenBank/DDBJ databases">
        <title>Chromosome-level genome of the transformable northern wattle, Acacia crassicarpa.</title>
        <authorList>
            <person name="Massaro I."/>
            <person name="Sinha N.R."/>
            <person name="Poethig S."/>
            <person name="Leichty A.R."/>
        </authorList>
    </citation>
    <scope>NUCLEOTIDE SEQUENCE</scope>
    <source>
        <strain evidence="3">Acra3RX</strain>
        <tissue evidence="3">Leaf</tissue>
    </source>
</reference>
<evidence type="ECO:0000256" key="1">
    <source>
        <dbReference type="SAM" id="Coils"/>
    </source>
</evidence>
<feature type="transmembrane region" description="Helical" evidence="2">
    <location>
        <begin position="24"/>
        <end position="42"/>
    </location>
</feature>
<organism evidence="3 4">
    <name type="scientific">Acacia crassicarpa</name>
    <name type="common">northern wattle</name>
    <dbReference type="NCBI Taxonomy" id="499986"/>
    <lineage>
        <taxon>Eukaryota</taxon>
        <taxon>Viridiplantae</taxon>
        <taxon>Streptophyta</taxon>
        <taxon>Embryophyta</taxon>
        <taxon>Tracheophyta</taxon>
        <taxon>Spermatophyta</taxon>
        <taxon>Magnoliopsida</taxon>
        <taxon>eudicotyledons</taxon>
        <taxon>Gunneridae</taxon>
        <taxon>Pentapetalae</taxon>
        <taxon>rosids</taxon>
        <taxon>fabids</taxon>
        <taxon>Fabales</taxon>
        <taxon>Fabaceae</taxon>
        <taxon>Caesalpinioideae</taxon>
        <taxon>mimosoid clade</taxon>
        <taxon>Acacieae</taxon>
        <taxon>Acacia</taxon>
    </lineage>
</organism>
<dbReference type="AlphaFoldDB" id="A0AAE1N7V0"/>
<dbReference type="EMBL" id="JAWXYG010000001">
    <property type="protein sequence ID" value="KAK4284923.1"/>
    <property type="molecule type" value="Genomic_DNA"/>
</dbReference>
<accession>A0AAE1N7V0</accession>
<gene>
    <name evidence="3" type="ORF">QN277_001691</name>
</gene>
<keyword evidence="2" id="KW-0472">Membrane</keyword>
<keyword evidence="2" id="KW-0812">Transmembrane</keyword>
<comment type="caution">
    <text evidence="3">The sequence shown here is derived from an EMBL/GenBank/DDBJ whole genome shotgun (WGS) entry which is preliminary data.</text>
</comment>
<name>A0AAE1N7V0_9FABA</name>